<proteinExistence type="predicted"/>
<sequence>MERADEVDLVLLAQVVRDLAQVVRDLAQPGRSLLVVVRLADDGYPALRTPGCRSALRLR</sequence>
<dbReference type="RefSeq" id="WP_371162194.1">
    <property type="nucleotide sequence ID" value="NZ_JBEDNX010000005.1"/>
</dbReference>
<reference evidence="1 2" key="1">
    <citation type="submission" date="2024-06" db="EMBL/GenBank/DDBJ databases">
        <title>Halorubrum miltondacostae sp. nov., a potential PHA producer isolated from an inland solar saltern in Rio Maior, Portugal.</title>
        <authorList>
            <person name="Albuquerque L."/>
            <person name="Viver T."/>
            <person name="Barroso C."/>
            <person name="Claudino R."/>
            <person name="Galvan M."/>
            <person name="Simoes G."/>
            <person name="Lobo Da Cunha A."/>
            <person name="Egas C."/>
        </authorList>
    </citation>
    <scope>NUCLEOTIDE SEQUENCE [LARGE SCALE GENOMIC DNA]</scope>
    <source>
        <strain evidence="1 2">RMP-11</strain>
    </source>
</reference>
<evidence type="ECO:0000313" key="1">
    <source>
        <dbReference type="EMBL" id="MEZ3164142.1"/>
    </source>
</evidence>
<evidence type="ECO:0000313" key="2">
    <source>
        <dbReference type="Proteomes" id="UP001567572"/>
    </source>
</evidence>
<accession>A0ABD5M5N4</accession>
<gene>
    <name evidence="1" type="ORF">ABNG04_09715</name>
</gene>
<dbReference type="Proteomes" id="UP001567572">
    <property type="component" value="Unassembled WGS sequence"/>
</dbReference>
<dbReference type="AlphaFoldDB" id="A0ABD5M5N4"/>
<name>A0ABD5M5N4_9EURY</name>
<protein>
    <submittedName>
        <fullName evidence="1">Uncharacterized protein</fullName>
    </submittedName>
</protein>
<keyword evidence="2" id="KW-1185">Reference proteome</keyword>
<comment type="caution">
    <text evidence="1">The sequence shown here is derived from an EMBL/GenBank/DDBJ whole genome shotgun (WGS) entry which is preliminary data.</text>
</comment>
<dbReference type="EMBL" id="JBEDNY010000003">
    <property type="protein sequence ID" value="MEZ3164142.1"/>
    <property type="molecule type" value="Genomic_DNA"/>
</dbReference>
<organism evidence="1 2">
    <name type="scientific">Halorubrum miltondacostae</name>
    <dbReference type="NCBI Taxonomy" id="3076378"/>
    <lineage>
        <taxon>Archaea</taxon>
        <taxon>Methanobacteriati</taxon>
        <taxon>Methanobacteriota</taxon>
        <taxon>Stenosarchaea group</taxon>
        <taxon>Halobacteria</taxon>
        <taxon>Halobacteriales</taxon>
        <taxon>Haloferacaceae</taxon>
        <taxon>Halorubrum</taxon>
    </lineage>
</organism>